<evidence type="ECO:0000256" key="4">
    <source>
        <dbReference type="ARBA" id="ARBA00022741"/>
    </source>
</evidence>
<feature type="compositionally biased region" description="Pro residues" evidence="6">
    <location>
        <begin position="317"/>
        <end position="328"/>
    </location>
</feature>
<comment type="caution">
    <text evidence="7">The sequence shown here is derived from an EMBL/GenBank/DDBJ whole genome shotgun (WGS) entry which is preliminary data.</text>
</comment>
<name>A0AAE0BI50_9CHLO</name>
<dbReference type="Proteomes" id="UP001190700">
    <property type="component" value="Unassembled WGS sequence"/>
</dbReference>
<dbReference type="GO" id="GO:0005737">
    <property type="term" value="C:cytoplasm"/>
    <property type="evidence" value="ECO:0007669"/>
    <property type="project" value="UniProtKB-SubCell"/>
</dbReference>
<dbReference type="AlphaFoldDB" id="A0AAE0BI50"/>
<dbReference type="Gene3D" id="3.30.470.20">
    <property type="entry name" value="ATP-grasp fold, B domain"/>
    <property type="match status" value="1"/>
</dbReference>
<evidence type="ECO:0000256" key="2">
    <source>
        <dbReference type="ARBA" id="ARBA00022490"/>
    </source>
</evidence>
<reference evidence="7 8" key="1">
    <citation type="journal article" date="2015" name="Genome Biol. Evol.">
        <title>Comparative Genomics of a Bacterivorous Green Alga Reveals Evolutionary Causalities and Consequences of Phago-Mixotrophic Mode of Nutrition.</title>
        <authorList>
            <person name="Burns J.A."/>
            <person name="Paasch A."/>
            <person name="Narechania A."/>
            <person name="Kim E."/>
        </authorList>
    </citation>
    <scope>NUCLEOTIDE SEQUENCE [LARGE SCALE GENOMIC DNA]</scope>
    <source>
        <strain evidence="7 8">PLY_AMNH</strain>
    </source>
</reference>
<dbReference type="PROSITE" id="PS51221">
    <property type="entry name" value="TTL"/>
    <property type="match status" value="1"/>
</dbReference>
<comment type="subcellular location">
    <subcellularLocation>
        <location evidence="1">Cytoplasm</location>
    </subcellularLocation>
</comment>
<proteinExistence type="predicted"/>
<feature type="compositionally biased region" description="Low complexity" evidence="6">
    <location>
        <begin position="247"/>
        <end position="270"/>
    </location>
</feature>
<dbReference type="InterPro" id="IPR051437">
    <property type="entry name" value="TTLL_monoglycylase"/>
</dbReference>
<feature type="region of interest" description="Disordered" evidence="6">
    <location>
        <begin position="309"/>
        <end position="333"/>
    </location>
</feature>
<dbReference type="GO" id="GO:0015630">
    <property type="term" value="C:microtubule cytoskeleton"/>
    <property type="evidence" value="ECO:0007669"/>
    <property type="project" value="TreeGrafter"/>
</dbReference>
<feature type="region of interest" description="Disordered" evidence="6">
    <location>
        <begin position="238"/>
        <end position="295"/>
    </location>
</feature>
<dbReference type="Gene3D" id="3.30.1490.20">
    <property type="entry name" value="ATP-grasp fold, A domain"/>
    <property type="match status" value="1"/>
</dbReference>
<dbReference type="InterPro" id="IPR004344">
    <property type="entry name" value="TTL/TTLL_fam"/>
</dbReference>
<protein>
    <submittedName>
        <fullName evidence="7">Uncharacterized protein</fullName>
    </submittedName>
</protein>
<dbReference type="PANTHER" id="PTHR45870">
    <property type="entry name" value="TUBULIN MONOGLYCYLASE TTLL3"/>
    <property type="match status" value="1"/>
</dbReference>
<evidence type="ECO:0000256" key="5">
    <source>
        <dbReference type="ARBA" id="ARBA00022840"/>
    </source>
</evidence>
<keyword evidence="4" id="KW-0547">Nucleotide-binding</keyword>
<keyword evidence="3" id="KW-0436">Ligase</keyword>
<gene>
    <name evidence="7" type="ORF">CYMTET_53533</name>
</gene>
<accession>A0AAE0BI50</accession>
<dbReference type="GO" id="GO:0005524">
    <property type="term" value="F:ATP binding"/>
    <property type="evidence" value="ECO:0007669"/>
    <property type="project" value="UniProtKB-KW"/>
</dbReference>
<evidence type="ECO:0000256" key="1">
    <source>
        <dbReference type="ARBA" id="ARBA00004496"/>
    </source>
</evidence>
<dbReference type="PANTHER" id="PTHR45870:SF2">
    <property type="entry name" value="TUBULIN MONOGLYCYLASE TTLL3"/>
    <property type="match status" value="1"/>
</dbReference>
<feature type="compositionally biased region" description="Polar residues" evidence="6">
    <location>
        <begin position="277"/>
        <end position="295"/>
    </location>
</feature>
<keyword evidence="8" id="KW-1185">Reference proteome</keyword>
<evidence type="ECO:0000256" key="3">
    <source>
        <dbReference type="ARBA" id="ARBA00022598"/>
    </source>
</evidence>
<sequence>MTRTISWGFKVSYRLVELFNSQARAWRCKNNCENFDFKWTLRARDLDERNLLPHQVVNHFMNSKVMTTKAGLLHKLRELPWHQPPLPLDGFFPRSYDLSDEDDTKAFYIDFKWSCAESILKHVIADGGVSPEGVPSYAVVEMALTVCHMRIHYLNFLASDSPIPAHSENLVGKTARNGRGGSWTRPAAPWICMDSAEEDAEEAAPLPDWTTEQWAMLLLCPCFGSKAIQDKQISEALGVTPVPSPRGGSPISRESFSSSRGRIESGRSISAQRARGPSQQTYHVDSTRGQGGSINMSVDGIRFVRHQRPPSANKTLPRPPKTACPVNPPERASLSYGLRTRRNVEKLDPAGMESATVSSIKPPPQALPISLKEKVSGMLALLQDPKLFPQAYAEGCKNVWVMKPAAKSRGRNIHLFNNIQAIQALLARSSMLHMARACNRSGDWARMAQMHAQWKPPTASNKTESAALEHWVVQKYIERPLTPHKRKLDIRQWVLVTDLEPLVVYVYRDCYVRFCAEDYSMENLGNLYSHLTNNSIAKNSKDFQRSCLGELNMWEWQQLKAYLEEQGHENAWEERIAPAMRNIVLSVMQTVQDTVEPRRNSFELYGFDFLLDERLGTWLLEVNSSPCLEHSTAITAKLCSQMADDLIKVVVDQAGHRCGQPEAADNGGWELIYRGNPEPFREPAVVEDPRSRGMLSVTGKALQLQDAEAEAAHVAARLKKVEQLKLQEEMTYKNANQWKIMEDINDSDQPLTKSKPAPNGFRVRSRSRCQTTAHVGFKHLEAALASSHAMRNVDSVLNICSGGKQYNDDFLHAEDTHFRFHLNDWDLASQDMINVKKASKLEDPEDFSISLEELQNFNSLEIDTEDATKKIVARVVDLWWNLVNSSIDASRANESGNSGLALGLGWANFGLIAWPERGLSVG</sequence>
<keyword evidence="2" id="KW-0963">Cytoplasm</keyword>
<dbReference type="GO" id="GO:0070736">
    <property type="term" value="F:protein-glycine ligase activity, initiating"/>
    <property type="evidence" value="ECO:0007669"/>
    <property type="project" value="TreeGrafter"/>
</dbReference>
<keyword evidence="5" id="KW-0067">ATP-binding</keyword>
<organism evidence="7 8">
    <name type="scientific">Cymbomonas tetramitiformis</name>
    <dbReference type="NCBI Taxonomy" id="36881"/>
    <lineage>
        <taxon>Eukaryota</taxon>
        <taxon>Viridiplantae</taxon>
        <taxon>Chlorophyta</taxon>
        <taxon>Pyramimonadophyceae</taxon>
        <taxon>Pyramimonadales</taxon>
        <taxon>Pyramimonadaceae</taxon>
        <taxon>Cymbomonas</taxon>
    </lineage>
</organism>
<dbReference type="EMBL" id="LGRX02035088">
    <property type="protein sequence ID" value="KAK3236313.1"/>
    <property type="molecule type" value="Genomic_DNA"/>
</dbReference>
<dbReference type="InterPro" id="IPR013815">
    <property type="entry name" value="ATP_grasp_subdomain_1"/>
</dbReference>
<evidence type="ECO:0000313" key="8">
    <source>
        <dbReference type="Proteomes" id="UP001190700"/>
    </source>
</evidence>
<evidence type="ECO:0000313" key="7">
    <source>
        <dbReference type="EMBL" id="KAK3236313.1"/>
    </source>
</evidence>
<dbReference type="Pfam" id="PF03133">
    <property type="entry name" value="TTL"/>
    <property type="match status" value="1"/>
</dbReference>
<dbReference type="SUPFAM" id="SSF56059">
    <property type="entry name" value="Glutathione synthetase ATP-binding domain-like"/>
    <property type="match status" value="1"/>
</dbReference>
<evidence type="ECO:0000256" key="6">
    <source>
        <dbReference type="SAM" id="MobiDB-lite"/>
    </source>
</evidence>